<dbReference type="AlphaFoldDB" id="A0A852W7S6"/>
<keyword evidence="2 3" id="KW-0786">Thiamine pyrophosphate</keyword>
<keyword evidence="7" id="KW-0456">Lyase</keyword>
<dbReference type="CDD" id="cd07035">
    <property type="entry name" value="TPP_PYR_POX_like"/>
    <property type="match status" value="1"/>
</dbReference>
<protein>
    <submittedName>
        <fullName evidence="7">Benzoylformate decarboxylase</fullName>
        <ecNumber evidence="7">4.1.1.7</ecNumber>
    </submittedName>
</protein>
<name>A0A852W7S6_PSEA5</name>
<evidence type="ECO:0000313" key="7">
    <source>
        <dbReference type="EMBL" id="NYG01502.1"/>
    </source>
</evidence>
<dbReference type="GeneID" id="98051571"/>
<evidence type="ECO:0000259" key="4">
    <source>
        <dbReference type="Pfam" id="PF00205"/>
    </source>
</evidence>
<dbReference type="InterPro" id="IPR000399">
    <property type="entry name" value="TPP-bd_CS"/>
</dbReference>
<dbReference type="PANTHER" id="PTHR18968">
    <property type="entry name" value="THIAMINE PYROPHOSPHATE ENZYMES"/>
    <property type="match status" value="1"/>
</dbReference>
<evidence type="ECO:0000259" key="6">
    <source>
        <dbReference type="Pfam" id="PF02776"/>
    </source>
</evidence>
<dbReference type="EMBL" id="JACCCZ010000001">
    <property type="protein sequence ID" value="NYG01502.1"/>
    <property type="molecule type" value="Genomic_DNA"/>
</dbReference>
<dbReference type="SUPFAM" id="SSF52467">
    <property type="entry name" value="DHS-like NAD/FAD-binding domain"/>
    <property type="match status" value="1"/>
</dbReference>
<dbReference type="GO" id="GO:0050695">
    <property type="term" value="F:benzoylformate decarboxylase activity"/>
    <property type="evidence" value="ECO:0007669"/>
    <property type="project" value="UniProtKB-EC"/>
</dbReference>
<evidence type="ECO:0000313" key="8">
    <source>
        <dbReference type="Proteomes" id="UP000549695"/>
    </source>
</evidence>
<comment type="caution">
    <text evidence="7">The sequence shown here is derived from an EMBL/GenBank/DDBJ whole genome shotgun (WGS) entry which is preliminary data.</text>
</comment>
<dbReference type="GO" id="GO:0030976">
    <property type="term" value="F:thiamine pyrophosphate binding"/>
    <property type="evidence" value="ECO:0007669"/>
    <property type="project" value="InterPro"/>
</dbReference>
<dbReference type="PANTHER" id="PTHR18968:SF133">
    <property type="entry name" value="BENZOYLFORMATE DECARBOXYLASE"/>
    <property type="match status" value="1"/>
</dbReference>
<dbReference type="PROSITE" id="PS00187">
    <property type="entry name" value="TPP_ENZYMES"/>
    <property type="match status" value="1"/>
</dbReference>
<dbReference type="GO" id="GO:0050660">
    <property type="term" value="F:flavin adenine dinucleotide binding"/>
    <property type="evidence" value="ECO:0007669"/>
    <property type="project" value="TreeGrafter"/>
</dbReference>
<evidence type="ECO:0000256" key="3">
    <source>
        <dbReference type="RuleBase" id="RU362132"/>
    </source>
</evidence>
<dbReference type="InterPro" id="IPR012001">
    <property type="entry name" value="Thiamin_PyroP_enz_TPP-bd_dom"/>
</dbReference>
<proteinExistence type="inferred from homology"/>
<dbReference type="InterPro" id="IPR029035">
    <property type="entry name" value="DHS-like_NAD/FAD-binding_dom"/>
</dbReference>
<dbReference type="Gene3D" id="3.40.50.1220">
    <property type="entry name" value="TPP-binding domain"/>
    <property type="match status" value="1"/>
</dbReference>
<dbReference type="RefSeq" id="WP_218899254.1">
    <property type="nucleotide sequence ID" value="NZ_BAAAJZ010000015.1"/>
</dbReference>
<evidence type="ECO:0000256" key="1">
    <source>
        <dbReference type="ARBA" id="ARBA00007812"/>
    </source>
</evidence>
<evidence type="ECO:0000256" key="2">
    <source>
        <dbReference type="ARBA" id="ARBA00023052"/>
    </source>
</evidence>
<dbReference type="Gene3D" id="3.40.50.970">
    <property type="match status" value="2"/>
</dbReference>
<dbReference type="InterPro" id="IPR045229">
    <property type="entry name" value="TPP_enz"/>
</dbReference>
<dbReference type="Pfam" id="PF02775">
    <property type="entry name" value="TPP_enzyme_C"/>
    <property type="match status" value="1"/>
</dbReference>
<dbReference type="Proteomes" id="UP000549695">
    <property type="component" value="Unassembled WGS sequence"/>
</dbReference>
<dbReference type="Pfam" id="PF00205">
    <property type="entry name" value="TPP_enzyme_M"/>
    <property type="match status" value="1"/>
</dbReference>
<comment type="similarity">
    <text evidence="1 3">Belongs to the TPP enzyme family.</text>
</comment>
<dbReference type="InterPro" id="IPR011766">
    <property type="entry name" value="TPP_enzyme_TPP-bd"/>
</dbReference>
<dbReference type="CDD" id="cd02002">
    <property type="entry name" value="TPP_BFDC"/>
    <property type="match status" value="1"/>
</dbReference>
<dbReference type="InterPro" id="IPR012000">
    <property type="entry name" value="Thiamin_PyroP_enz_cen_dom"/>
</dbReference>
<dbReference type="NCBIfam" id="NF005485">
    <property type="entry name" value="PRK07092.1"/>
    <property type="match status" value="1"/>
</dbReference>
<gene>
    <name evidence="7" type="ORF">HDA37_001787</name>
</gene>
<evidence type="ECO:0000259" key="5">
    <source>
        <dbReference type="Pfam" id="PF02775"/>
    </source>
</evidence>
<dbReference type="GO" id="GO:0000287">
    <property type="term" value="F:magnesium ion binding"/>
    <property type="evidence" value="ECO:0007669"/>
    <property type="project" value="InterPro"/>
</dbReference>
<accession>A0A852W7S6</accession>
<dbReference type="SUPFAM" id="SSF52518">
    <property type="entry name" value="Thiamin diphosphate-binding fold (THDP-binding)"/>
    <property type="match status" value="2"/>
</dbReference>
<dbReference type="InterPro" id="IPR029061">
    <property type="entry name" value="THDP-binding"/>
</dbReference>
<feature type="domain" description="Thiamine pyrophosphate enzyme N-terminal TPP-binding" evidence="6">
    <location>
        <begin position="4"/>
        <end position="104"/>
    </location>
</feature>
<organism evidence="7 8">
    <name type="scientific">Pseudonocardia alni</name>
    <name type="common">Amycolata alni</name>
    <dbReference type="NCBI Taxonomy" id="33907"/>
    <lineage>
        <taxon>Bacteria</taxon>
        <taxon>Bacillati</taxon>
        <taxon>Actinomycetota</taxon>
        <taxon>Actinomycetes</taxon>
        <taxon>Pseudonocardiales</taxon>
        <taxon>Pseudonocardiaceae</taxon>
        <taxon>Pseudonocardia</taxon>
    </lineage>
</organism>
<feature type="domain" description="Thiamine pyrophosphate enzyme central" evidence="4">
    <location>
        <begin position="192"/>
        <end position="324"/>
    </location>
</feature>
<dbReference type="GO" id="GO:0003984">
    <property type="term" value="F:acetolactate synthase activity"/>
    <property type="evidence" value="ECO:0007669"/>
    <property type="project" value="TreeGrafter"/>
</dbReference>
<dbReference type="Pfam" id="PF02776">
    <property type="entry name" value="TPP_enzyme_N"/>
    <property type="match status" value="1"/>
</dbReference>
<dbReference type="EC" id="4.1.1.7" evidence="7"/>
<reference evidence="7 8" key="1">
    <citation type="submission" date="2020-07" db="EMBL/GenBank/DDBJ databases">
        <title>Sequencing the genomes of 1000 actinobacteria strains.</title>
        <authorList>
            <person name="Klenk H.-P."/>
        </authorList>
    </citation>
    <scope>NUCLEOTIDE SEQUENCE [LARGE SCALE GENOMIC DNA]</scope>
    <source>
        <strain evidence="7 8">DSM 44749</strain>
    </source>
</reference>
<sequence length="523" mass="54999">MSTTVRDVVVAQLRARGMTTVFGNPGSTELPMFRDFPDDFDYVLGLQESVVVGMADGFAQASGTAALVNLHSAAGVGHAMGNLFTAWRNRTPLVVTAGQQARSLLVGEPFLMNERATELPRPYVKWSCEPARPQDVPAAFARAYHVAMTPPRGPVFLSIPVDDWEVPAEPGADPRPRPVGAAARPDPDLVAGLVTALDRAVSPALVVGAEVDRDHAFAEVVALAERHRARVWTAPLSPRCGFPEDHPLYAGFLPAAHETIRERLAGHDLVVVLGAPVFTFHVEGRGPLLPAGCVLFQVVEDPDTAAWTPEGTALVGGVRATVTEVLAASAPPARSAPPGRPRPARLTAPAELTEAFLLQTLADERPESAIVVEEAPSTRAVMQERLPFTGPETFFTCASGGLGHGMPAAVGVALARPGQRVIALLGDGSSMYAVQALWSAAHENTPVTFVVVNNGGYAALDGFAAHFGIDKPVGTAVTGIDYAGLARDMGCAGVTVQRPAELADALRRALTSSGPVLLDVHVR</sequence>
<feature type="domain" description="Thiamine pyrophosphate enzyme TPP-binding" evidence="5">
    <location>
        <begin position="382"/>
        <end position="520"/>
    </location>
</feature>
<keyword evidence="8" id="KW-1185">Reference proteome</keyword>